<name>A0AAD5MNA7_PARTN</name>
<keyword evidence="2" id="KW-1185">Reference proteome</keyword>
<accession>A0AAD5MNA7</accession>
<reference evidence="1" key="1">
    <citation type="submission" date="2021-06" db="EMBL/GenBank/DDBJ databases">
        <title>Parelaphostrongylus tenuis whole genome reference sequence.</title>
        <authorList>
            <person name="Garwood T.J."/>
            <person name="Larsen P.A."/>
            <person name="Fountain-Jones N.M."/>
            <person name="Garbe J.R."/>
            <person name="Macchietto M.G."/>
            <person name="Kania S.A."/>
            <person name="Gerhold R.W."/>
            <person name="Richards J.E."/>
            <person name="Wolf T.M."/>
        </authorList>
    </citation>
    <scope>NUCLEOTIDE SEQUENCE</scope>
    <source>
        <strain evidence="1">MNPRO001-30</strain>
        <tissue evidence="1">Meninges</tissue>
    </source>
</reference>
<protein>
    <submittedName>
        <fullName evidence="1">Uncharacterized protein</fullName>
    </submittedName>
</protein>
<gene>
    <name evidence="1" type="ORF">KIN20_008081</name>
</gene>
<comment type="caution">
    <text evidence="1">The sequence shown here is derived from an EMBL/GenBank/DDBJ whole genome shotgun (WGS) entry which is preliminary data.</text>
</comment>
<dbReference type="AlphaFoldDB" id="A0AAD5MNA7"/>
<proteinExistence type="predicted"/>
<evidence type="ECO:0000313" key="2">
    <source>
        <dbReference type="Proteomes" id="UP001196413"/>
    </source>
</evidence>
<organism evidence="1 2">
    <name type="scientific">Parelaphostrongylus tenuis</name>
    <name type="common">Meningeal worm</name>
    <dbReference type="NCBI Taxonomy" id="148309"/>
    <lineage>
        <taxon>Eukaryota</taxon>
        <taxon>Metazoa</taxon>
        <taxon>Ecdysozoa</taxon>
        <taxon>Nematoda</taxon>
        <taxon>Chromadorea</taxon>
        <taxon>Rhabditida</taxon>
        <taxon>Rhabditina</taxon>
        <taxon>Rhabditomorpha</taxon>
        <taxon>Strongyloidea</taxon>
        <taxon>Metastrongylidae</taxon>
        <taxon>Parelaphostrongylus</taxon>
    </lineage>
</organism>
<dbReference type="EMBL" id="JAHQIW010001259">
    <property type="protein sequence ID" value="KAJ1351907.1"/>
    <property type="molecule type" value="Genomic_DNA"/>
</dbReference>
<evidence type="ECO:0000313" key="1">
    <source>
        <dbReference type="EMBL" id="KAJ1351907.1"/>
    </source>
</evidence>
<sequence>MFGDTPSSTVDSTLKAHRTSHLSVVGEVLPDLASEMIVESDSSLVGDILCAVISLSVLENSRSAGTKQIVGTLTMKGVLFRAILVSPSASSTSLKLKPLLERQQIITSQS</sequence>
<dbReference type="Proteomes" id="UP001196413">
    <property type="component" value="Unassembled WGS sequence"/>
</dbReference>